<evidence type="ECO:0000256" key="5">
    <source>
        <dbReference type="SAM" id="Phobius"/>
    </source>
</evidence>
<keyword evidence="7" id="KW-1185">Reference proteome</keyword>
<organism evidence="6 7">
    <name type="scientific">Halobium palmae</name>
    <dbReference type="NCBI Taxonomy" id="1776492"/>
    <lineage>
        <taxon>Archaea</taxon>
        <taxon>Methanobacteriati</taxon>
        <taxon>Methanobacteriota</taxon>
        <taxon>Stenosarchaea group</taxon>
        <taxon>Halobacteria</taxon>
        <taxon>Halobacteriales</taxon>
        <taxon>Haloferacaceae</taxon>
        <taxon>Halobium</taxon>
    </lineage>
</organism>
<dbReference type="PANTHER" id="PTHR43652">
    <property type="entry name" value="BASIC AMINO ACID ANTIPORTER YFCC-RELATED"/>
    <property type="match status" value="1"/>
</dbReference>
<proteinExistence type="predicted"/>
<gene>
    <name evidence="6" type="ORF">ACFQE1_08790</name>
</gene>
<feature type="transmembrane region" description="Helical" evidence="5">
    <location>
        <begin position="383"/>
        <end position="407"/>
    </location>
</feature>
<reference evidence="6 7" key="1">
    <citation type="journal article" date="2019" name="Int. J. Syst. Evol. Microbiol.">
        <title>The Global Catalogue of Microorganisms (GCM) 10K type strain sequencing project: providing services to taxonomists for standard genome sequencing and annotation.</title>
        <authorList>
            <consortium name="The Broad Institute Genomics Platform"/>
            <consortium name="The Broad Institute Genome Sequencing Center for Infectious Disease"/>
            <person name="Wu L."/>
            <person name="Ma J."/>
        </authorList>
    </citation>
    <scope>NUCLEOTIDE SEQUENCE [LARGE SCALE GENOMIC DNA]</scope>
    <source>
        <strain evidence="6 7">NBRC 111368</strain>
    </source>
</reference>
<evidence type="ECO:0000256" key="3">
    <source>
        <dbReference type="ARBA" id="ARBA00022989"/>
    </source>
</evidence>
<comment type="subcellular location">
    <subcellularLocation>
        <location evidence="1">Membrane</location>
        <topology evidence="1">Multi-pass membrane protein</topology>
    </subcellularLocation>
</comment>
<feature type="transmembrane region" description="Helical" evidence="5">
    <location>
        <begin position="419"/>
        <end position="443"/>
    </location>
</feature>
<evidence type="ECO:0000313" key="7">
    <source>
        <dbReference type="Proteomes" id="UP001596328"/>
    </source>
</evidence>
<dbReference type="Proteomes" id="UP001596328">
    <property type="component" value="Unassembled WGS sequence"/>
</dbReference>
<evidence type="ECO:0000313" key="6">
    <source>
        <dbReference type="EMBL" id="MFC6724468.1"/>
    </source>
</evidence>
<accession>A0ABD5RZX0</accession>
<protein>
    <submittedName>
        <fullName evidence="6">SLC13 family permease</fullName>
    </submittedName>
</protein>
<name>A0ABD5RZX0_9EURY</name>
<feature type="transmembrane region" description="Helical" evidence="5">
    <location>
        <begin position="12"/>
        <end position="32"/>
    </location>
</feature>
<keyword evidence="2 5" id="KW-0812">Transmembrane</keyword>
<feature type="transmembrane region" description="Helical" evidence="5">
    <location>
        <begin position="157"/>
        <end position="180"/>
    </location>
</feature>
<comment type="caution">
    <text evidence="6">The sequence shown here is derived from an EMBL/GenBank/DDBJ whole genome shotgun (WGS) entry which is preliminary data.</text>
</comment>
<evidence type="ECO:0000256" key="4">
    <source>
        <dbReference type="ARBA" id="ARBA00023136"/>
    </source>
</evidence>
<keyword evidence="3 5" id="KW-1133">Transmembrane helix</keyword>
<dbReference type="InterPro" id="IPR001898">
    <property type="entry name" value="SLC13A/DASS"/>
</dbReference>
<feature type="transmembrane region" description="Helical" evidence="5">
    <location>
        <begin position="270"/>
        <end position="288"/>
    </location>
</feature>
<dbReference type="AlphaFoldDB" id="A0ABD5RZX0"/>
<dbReference type="InterPro" id="IPR051679">
    <property type="entry name" value="DASS-Related_Transporters"/>
</dbReference>
<dbReference type="EMBL" id="JBHSWU010000189">
    <property type="protein sequence ID" value="MFC6724468.1"/>
    <property type="molecule type" value="Genomic_DNA"/>
</dbReference>
<feature type="transmembrane region" description="Helical" evidence="5">
    <location>
        <begin position="200"/>
        <end position="223"/>
    </location>
</feature>
<evidence type="ECO:0000256" key="1">
    <source>
        <dbReference type="ARBA" id="ARBA00004141"/>
    </source>
</evidence>
<dbReference type="Pfam" id="PF00939">
    <property type="entry name" value="Na_sulph_symp"/>
    <property type="match status" value="1"/>
</dbReference>
<feature type="transmembrane region" description="Helical" evidence="5">
    <location>
        <begin position="109"/>
        <end position="136"/>
    </location>
</feature>
<feature type="transmembrane region" description="Helical" evidence="5">
    <location>
        <begin position="300"/>
        <end position="319"/>
    </location>
</feature>
<dbReference type="GO" id="GO:0016020">
    <property type="term" value="C:membrane"/>
    <property type="evidence" value="ECO:0007669"/>
    <property type="project" value="UniProtKB-SubCell"/>
</dbReference>
<keyword evidence="4 5" id="KW-0472">Membrane</keyword>
<feature type="transmembrane region" description="Helical" evidence="5">
    <location>
        <begin position="39"/>
        <end position="62"/>
    </location>
</feature>
<sequence>MSGIPVLQSASAVLTPQVLVVAITVLCIALWIRAPIPPGFTGILAIALIGVVLSPSVALHGFELPATWLVVFGLIIGETTRETGLATNLGRWLLHRGVPSSATGARRTYLYTLTVLCFAGLALTLLVPSSLVRVLVLGPIVREAALTQESDRARIGLYLAPLITTYQSSVGILTAGLQNIAVVGMLESMTDATVTWSEWFALMFPVMGVGRMVVVVAVMYVLFRPTPDAGATVAFDADDDLTADQRRLLLFLGVGVLIWATDFLHGLHPLFGAVAVVVLAMAPRIGVVPFERVEDVDFTIVFFFGAVFAIAAGLSDVGFTKSVVDGALTVLPSSLPYSVFLACVLVLSMALQLIIEALAVVSVLTPILVTYAQQAGLAVQPVVMTEAIASVSIFFPYQSAVLIAILGQDVVDFRTIAKSLVACTLVGTVVLVPIQIALMLFVLPT</sequence>
<feature type="transmembrane region" description="Helical" evidence="5">
    <location>
        <begin position="248"/>
        <end position="264"/>
    </location>
</feature>
<dbReference type="PANTHER" id="PTHR43652:SF2">
    <property type="entry name" value="BASIC AMINO ACID ANTIPORTER YFCC-RELATED"/>
    <property type="match status" value="1"/>
</dbReference>
<feature type="transmembrane region" description="Helical" evidence="5">
    <location>
        <begin position="339"/>
        <end position="371"/>
    </location>
</feature>
<evidence type="ECO:0000256" key="2">
    <source>
        <dbReference type="ARBA" id="ARBA00022692"/>
    </source>
</evidence>